<gene>
    <name evidence="3" type="ORF">M9Y10_006338</name>
</gene>
<protein>
    <recommendedName>
        <fullName evidence="2">Rab-GAP TBC domain-containing protein</fullName>
    </recommendedName>
</protein>
<dbReference type="Gene3D" id="1.10.8.270">
    <property type="entry name" value="putative rabgap domain of human tbc1 domain family member 14 like domains"/>
    <property type="match status" value="1"/>
</dbReference>
<keyword evidence="1" id="KW-0812">Transmembrane</keyword>
<dbReference type="Pfam" id="PF00566">
    <property type="entry name" value="RabGAP-TBC"/>
    <property type="match status" value="1"/>
</dbReference>
<comment type="caution">
    <text evidence="3">The sequence shown here is derived from an EMBL/GenBank/DDBJ whole genome shotgun (WGS) entry which is preliminary data.</text>
</comment>
<name>A0ABR2JEI0_9EUKA</name>
<dbReference type="PROSITE" id="PS50086">
    <property type="entry name" value="TBC_RABGAP"/>
    <property type="match status" value="1"/>
</dbReference>
<keyword evidence="4" id="KW-1185">Reference proteome</keyword>
<dbReference type="EMBL" id="JAPFFF010000012">
    <property type="protein sequence ID" value="KAK8876149.1"/>
    <property type="molecule type" value="Genomic_DNA"/>
</dbReference>
<keyword evidence="1" id="KW-1133">Transmembrane helix</keyword>
<dbReference type="PANTHER" id="PTHR47219:SF9">
    <property type="entry name" value="GTPASE ACTIVATING PROTEIN AND CENTROSOME-ASSOCIATED, ISOFORM B"/>
    <property type="match status" value="1"/>
</dbReference>
<keyword evidence="1" id="KW-0472">Membrane</keyword>
<evidence type="ECO:0000313" key="3">
    <source>
        <dbReference type="EMBL" id="KAK8876149.1"/>
    </source>
</evidence>
<dbReference type="Gene3D" id="1.10.472.80">
    <property type="entry name" value="Ypt/Rab-GAP domain of gyp1p, domain 3"/>
    <property type="match status" value="1"/>
</dbReference>
<organism evidence="3 4">
    <name type="scientific">Tritrichomonas musculus</name>
    <dbReference type="NCBI Taxonomy" id="1915356"/>
    <lineage>
        <taxon>Eukaryota</taxon>
        <taxon>Metamonada</taxon>
        <taxon>Parabasalia</taxon>
        <taxon>Tritrichomonadida</taxon>
        <taxon>Tritrichomonadidae</taxon>
        <taxon>Tritrichomonas</taxon>
    </lineage>
</organism>
<accession>A0ABR2JEI0</accession>
<sequence length="455" mass="52962">MEKEEKYLSSSLNENSSHSSFVMNRHKKVNDFLNKFSLCPQNILSKNDFIWKDIISTLFGINDSNANSFFQRLGNEDINLKFTSKEYQQIEKKKRKYGENKMNLLNILKIKNKQYANKFKQAVLEGIPNELRGLIWKIIIDPLHSYFDSLAIDIVNLCNLKLDNNNNDQDDFEIQNSDNISVSSCYLNTSSNSNNSIECTCIQENDDNVDLAIQSDDTINILHFLANNGNKKAIKEIENDLDRTLIQFEEIKNKQIRQSMKNILSAYSAIDKDIDFTQGMSFLAGLLLCNMDEFTAFNCFCTLMLSGRFNFREYFIHDFPGVYQMNKIWNVAIQKYFPKISLKLTKNNIDPVVYTVGWWLTAFSCFPFQRDISLLIFDRYLLFGPSSLISFGLIILNVYNDYMKNASIDDLTSFLQSPHMHPKMNDISYVRQIWNKKFLISKKQYNSFMLKASKT</sequence>
<proteinExistence type="predicted"/>
<dbReference type="InterPro" id="IPR000195">
    <property type="entry name" value="Rab-GAP-TBC_dom"/>
</dbReference>
<dbReference type="SUPFAM" id="SSF47923">
    <property type="entry name" value="Ypt/Rab-GAP domain of gyp1p"/>
    <property type="match status" value="2"/>
</dbReference>
<dbReference type="InterPro" id="IPR050302">
    <property type="entry name" value="Rab_GAP_TBC_domain"/>
</dbReference>
<reference evidence="3 4" key="1">
    <citation type="submission" date="2024-04" db="EMBL/GenBank/DDBJ databases">
        <title>Tritrichomonas musculus Genome.</title>
        <authorList>
            <person name="Alves-Ferreira E."/>
            <person name="Grigg M."/>
            <person name="Lorenzi H."/>
            <person name="Galac M."/>
        </authorList>
    </citation>
    <scope>NUCLEOTIDE SEQUENCE [LARGE SCALE GENOMIC DNA]</scope>
    <source>
        <strain evidence="3 4">EAF2021</strain>
    </source>
</reference>
<dbReference type="Proteomes" id="UP001470230">
    <property type="component" value="Unassembled WGS sequence"/>
</dbReference>
<feature type="transmembrane region" description="Helical" evidence="1">
    <location>
        <begin position="380"/>
        <end position="399"/>
    </location>
</feature>
<dbReference type="InterPro" id="IPR035969">
    <property type="entry name" value="Rab-GAP_TBC_sf"/>
</dbReference>
<feature type="domain" description="Rab-GAP TBC" evidence="2">
    <location>
        <begin position="126"/>
        <end position="384"/>
    </location>
</feature>
<dbReference type="PANTHER" id="PTHR47219">
    <property type="entry name" value="RAB GTPASE-ACTIVATING PROTEIN 1-LIKE"/>
    <property type="match status" value="1"/>
</dbReference>
<evidence type="ECO:0000313" key="4">
    <source>
        <dbReference type="Proteomes" id="UP001470230"/>
    </source>
</evidence>
<evidence type="ECO:0000256" key="1">
    <source>
        <dbReference type="SAM" id="Phobius"/>
    </source>
</evidence>
<dbReference type="SMART" id="SM00164">
    <property type="entry name" value="TBC"/>
    <property type="match status" value="1"/>
</dbReference>
<evidence type="ECO:0000259" key="2">
    <source>
        <dbReference type="PROSITE" id="PS50086"/>
    </source>
</evidence>